<feature type="domain" description="Peptidase S9 prolyl oligopeptidase catalytic" evidence="5">
    <location>
        <begin position="515"/>
        <end position="718"/>
    </location>
</feature>
<organism evidence="6 7">
    <name type="scientific">Gaopeijia maritima</name>
    <dbReference type="NCBI Taxonomy" id="3119007"/>
    <lineage>
        <taxon>Bacteria</taxon>
        <taxon>Pseudomonadati</taxon>
        <taxon>Gemmatimonadota</taxon>
        <taxon>Longimicrobiia</taxon>
        <taxon>Gaopeijiales</taxon>
        <taxon>Gaopeijiaceae</taxon>
        <taxon>Gaopeijia</taxon>
    </lineage>
</organism>
<dbReference type="InterPro" id="IPR011659">
    <property type="entry name" value="WD40"/>
</dbReference>
<dbReference type="EMBL" id="JBBHLI010000011">
    <property type="protein sequence ID" value="MEK9502490.1"/>
    <property type="molecule type" value="Genomic_DNA"/>
</dbReference>
<keyword evidence="2" id="KW-0645">Protease</keyword>
<dbReference type="Pfam" id="PF07676">
    <property type="entry name" value="PD40"/>
    <property type="match status" value="3"/>
</dbReference>
<dbReference type="EC" id="3.4.-.-" evidence="6"/>
<dbReference type="Gene3D" id="3.40.50.1820">
    <property type="entry name" value="alpha/beta hydrolase"/>
    <property type="match status" value="1"/>
</dbReference>
<comment type="caution">
    <text evidence="6">The sequence shown here is derived from an EMBL/GenBank/DDBJ whole genome shotgun (WGS) entry which is preliminary data.</text>
</comment>
<feature type="chain" id="PRO_5046552848" evidence="4">
    <location>
        <begin position="26"/>
        <end position="728"/>
    </location>
</feature>
<dbReference type="GO" id="GO:0016787">
    <property type="term" value="F:hydrolase activity"/>
    <property type="evidence" value="ECO:0007669"/>
    <property type="project" value="UniProtKB-KW"/>
</dbReference>
<dbReference type="Proteomes" id="UP001484239">
    <property type="component" value="Unassembled WGS sequence"/>
</dbReference>
<dbReference type="InterPro" id="IPR011042">
    <property type="entry name" value="6-blade_b-propeller_TolB-like"/>
</dbReference>
<dbReference type="PANTHER" id="PTHR42776:SF27">
    <property type="entry name" value="DIPEPTIDYL PEPTIDASE FAMILY MEMBER 6"/>
    <property type="match status" value="1"/>
</dbReference>
<keyword evidence="7" id="KW-1185">Reference proteome</keyword>
<dbReference type="RefSeq" id="WP_405287433.1">
    <property type="nucleotide sequence ID" value="NZ_JBBHLI010000011.1"/>
</dbReference>
<reference evidence="6 7" key="1">
    <citation type="submission" date="2024-02" db="EMBL/GenBank/DDBJ databases">
        <title>A novel Gemmatimonadota bacterium.</title>
        <authorList>
            <person name="Du Z.-J."/>
            <person name="Ye Y.-Q."/>
        </authorList>
    </citation>
    <scope>NUCLEOTIDE SEQUENCE [LARGE SCALE GENOMIC DNA]</scope>
    <source>
        <strain evidence="6 7">DH-20</strain>
    </source>
</reference>
<feature type="signal peptide" evidence="4">
    <location>
        <begin position="1"/>
        <end position="25"/>
    </location>
</feature>
<dbReference type="InterPro" id="IPR029058">
    <property type="entry name" value="AB_hydrolase_fold"/>
</dbReference>
<evidence type="ECO:0000256" key="2">
    <source>
        <dbReference type="ARBA" id="ARBA00022825"/>
    </source>
</evidence>
<dbReference type="Pfam" id="PF00326">
    <property type="entry name" value="Peptidase_S9"/>
    <property type="match status" value="1"/>
</dbReference>
<evidence type="ECO:0000313" key="7">
    <source>
        <dbReference type="Proteomes" id="UP001484239"/>
    </source>
</evidence>
<proteinExistence type="predicted"/>
<evidence type="ECO:0000256" key="3">
    <source>
        <dbReference type="SAM" id="MobiDB-lite"/>
    </source>
</evidence>
<gene>
    <name evidence="6" type="ORF">WI372_15970</name>
</gene>
<evidence type="ECO:0000256" key="4">
    <source>
        <dbReference type="SAM" id="SignalP"/>
    </source>
</evidence>
<dbReference type="PANTHER" id="PTHR42776">
    <property type="entry name" value="SERINE PEPTIDASE S9 FAMILY MEMBER"/>
    <property type="match status" value="1"/>
</dbReference>
<dbReference type="InterPro" id="IPR001375">
    <property type="entry name" value="Peptidase_S9_cat"/>
</dbReference>
<evidence type="ECO:0000259" key="5">
    <source>
        <dbReference type="Pfam" id="PF00326"/>
    </source>
</evidence>
<name>A0ABU9EG68_9BACT</name>
<accession>A0ABU9EG68</accession>
<dbReference type="SUPFAM" id="SSF53474">
    <property type="entry name" value="alpha/beta-Hydrolases"/>
    <property type="match status" value="1"/>
</dbReference>
<evidence type="ECO:0000256" key="1">
    <source>
        <dbReference type="ARBA" id="ARBA00022801"/>
    </source>
</evidence>
<evidence type="ECO:0000313" key="6">
    <source>
        <dbReference type="EMBL" id="MEK9502490.1"/>
    </source>
</evidence>
<protein>
    <submittedName>
        <fullName evidence="6">S9 family peptidase</fullName>
        <ecNumber evidence="6">3.4.-.-</ecNumber>
    </submittedName>
</protein>
<feature type="region of interest" description="Disordered" evidence="3">
    <location>
        <begin position="300"/>
        <end position="319"/>
    </location>
</feature>
<keyword evidence="2" id="KW-0720">Serine protease</keyword>
<feature type="region of interest" description="Disordered" evidence="3">
    <location>
        <begin position="229"/>
        <end position="248"/>
    </location>
</feature>
<keyword evidence="1 6" id="KW-0378">Hydrolase</keyword>
<sequence length="728" mass="81256">MRHRPLVRLAGLLSLALLLPAAASAQGRAFEPEDWYRLTTLSSPAMSPDGTQVAFTVTTVVEADNRRHSEVWLVGADGEGLRRLTSPGTDSSNPRWSPDGSLLYFSSRRDGGQGSTWALRMDGTAGEAFQPEAQPSGSMPADESFVVFTESVGDDGDDDGAEEEEREVDPFRAMPSTARPPWGAITEPVDPARFDGRHIVDNGYKRNGAGFIANPREERTIRPSQIFTESMGDPESRTQLTDTDYSHRSVTVSPDGRWIAFTADPELRSDVEISAERDSLALLPYLESRDEAPRNDADLFVMPVGGGEPRRITSQNGSEGRLVWSPDSRSIAFVSSLERTSSNRLWIVDVEGGDEPRNVLGDWQFEPSAIEWTDDGYLTMSASIGGRTALFHVDPAGGEPTEVIGGRRRINGFSFDDDYARVAFVATSVDRPTELFIADIDGANERQLTGFNDELNAEIAWPEAERFTYESVGGLEIEAWLQYPHGYTPGERYPLVLYIHGGPHSAYGEGWFDEFHNLTGAGMFVLYTNPRGSSGYGADFTYSTRGRWGMEDYEDLMKAVDIAIERDDVDPDRLGVTGGSYGGFMTAWITTKTNRFKAAQTDRMIVNWFSWYGTSDAQGLTEFEFYGKPWENPDLYTELSPIMYVDQVETPTLIVQSEEDHRTPMTDAEQWFMALEKQGVPVEFMRYPRSTHDLSRTGEPWLLVDRLGRLRQWFDYWLAEGRNVTDGA</sequence>
<dbReference type="Gene3D" id="2.120.10.30">
    <property type="entry name" value="TolB, C-terminal domain"/>
    <property type="match status" value="2"/>
</dbReference>
<dbReference type="SUPFAM" id="SSF82171">
    <property type="entry name" value="DPP6 N-terminal domain-like"/>
    <property type="match status" value="1"/>
</dbReference>
<keyword evidence="4" id="KW-0732">Signal</keyword>
<feature type="compositionally biased region" description="Polar residues" evidence="3">
    <location>
        <begin position="237"/>
        <end position="248"/>
    </location>
</feature>